<comment type="caution">
    <text evidence="1">The sequence shown here is derived from an EMBL/GenBank/DDBJ whole genome shotgun (WGS) entry which is preliminary data.</text>
</comment>
<name>A0A7W2D7R6_9ACTN</name>
<organism evidence="1 2">
    <name type="scientific">Streptomyces himalayensis subsp. aureolus</name>
    <dbReference type="NCBI Taxonomy" id="2758039"/>
    <lineage>
        <taxon>Bacteria</taxon>
        <taxon>Bacillati</taxon>
        <taxon>Actinomycetota</taxon>
        <taxon>Actinomycetes</taxon>
        <taxon>Kitasatosporales</taxon>
        <taxon>Streptomycetaceae</taxon>
        <taxon>Streptomyces</taxon>
        <taxon>Streptomyces himalayensis</taxon>
    </lineage>
</organism>
<proteinExistence type="predicted"/>
<evidence type="ECO:0000313" key="1">
    <source>
        <dbReference type="EMBL" id="MBA4866199.1"/>
    </source>
</evidence>
<dbReference type="AlphaFoldDB" id="A0A7W2D7R6"/>
<keyword evidence="2" id="KW-1185">Reference proteome</keyword>
<reference evidence="1 2" key="1">
    <citation type="submission" date="2020-07" db="EMBL/GenBank/DDBJ databases">
        <title>Streptomyces isolated from Indian soil.</title>
        <authorList>
            <person name="Mandal S."/>
            <person name="Maiti P.K."/>
        </authorList>
    </citation>
    <scope>NUCLEOTIDE SEQUENCE [LARGE SCALE GENOMIC DNA]</scope>
    <source>
        <strain evidence="1 2">PSKA54</strain>
    </source>
</reference>
<sequence length="65" mass="7222">MALFQEGDKVIFDEAASLAADDFSPSHEGVIAEVHTVRNDAVRYTIDVNGRLHRVWEHQITGQTG</sequence>
<gene>
    <name evidence="1" type="ORF">H1V43_33740</name>
</gene>
<accession>A0A7W2D7R6</accession>
<dbReference type="Proteomes" id="UP000586976">
    <property type="component" value="Unassembled WGS sequence"/>
</dbReference>
<dbReference type="EMBL" id="JACEQY010000055">
    <property type="protein sequence ID" value="MBA4866199.1"/>
    <property type="molecule type" value="Genomic_DNA"/>
</dbReference>
<dbReference type="RefSeq" id="WP_181867617.1">
    <property type="nucleotide sequence ID" value="NZ_JACEQY010000055.1"/>
</dbReference>
<evidence type="ECO:0000313" key="2">
    <source>
        <dbReference type="Proteomes" id="UP000586976"/>
    </source>
</evidence>
<protein>
    <submittedName>
        <fullName evidence="1">Uncharacterized protein</fullName>
    </submittedName>
</protein>